<keyword evidence="1" id="KW-0472">Membrane</keyword>
<sequence>MDYLADFSATVSLAFRIFPLLKAALLVRSYVKEREGFLDRKKWKDSVRLGPHGTRFHGGWFIALEGETRWKFLWGDGNTQENAGETMHDDPSQGDNIRLELIEEGSHGSEDIFPLATGFAELSTQWEQANSDAWHHVTVYKTALPTKVRRYIKVFEEGQERRDHDLKYLELDRDINQTRGVQQLALLATIFLPLSLAAGVLSMQTRFKDLGTLLYDFFGVVVLLAAIVLIIMILLSLAAVVNERPLHTEDRPKIPIPAANLDGIIEILRTRGHFTHEAWGKCLATLEAVKDDGDAEPGVFPVLDAMEDAFQEVVTDLREISSLSDEAKKDITILLRPESDVRG</sequence>
<dbReference type="AlphaFoldDB" id="A0A8H5Q7L8"/>
<comment type="caution">
    <text evidence="2">The sequence shown here is derived from an EMBL/GenBank/DDBJ whole genome shotgun (WGS) entry which is preliminary data.</text>
</comment>
<evidence type="ECO:0000256" key="1">
    <source>
        <dbReference type="SAM" id="Phobius"/>
    </source>
</evidence>
<proteinExistence type="predicted"/>
<reference evidence="2 3" key="1">
    <citation type="submission" date="2020-05" db="EMBL/GenBank/DDBJ databases">
        <title>Identification and distribution of gene clusters putatively required for synthesis of sphingolipid metabolism inhibitors in phylogenetically diverse species of the filamentous fungus Fusarium.</title>
        <authorList>
            <person name="Kim H.-S."/>
            <person name="Busman M."/>
            <person name="Brown D.W."/>
            <person name="Divon H."/>
            <person name="Uhlig S."/>
            <person name="Proctor R.H."/>
        </authorList>
    </citation>
    <scope>NUCLEOTIDE SEQUENCE [LARGE SCALE GENOMIC DNA]</scope>
    <source>
        <strain evidence="2 3">NRRL 66333</strain>
    </source>
</reference>
<feature type="transmembrane region" description="Helical" evidence="1">
    <location>
        <begin position="217"/>
        <end position="241"/>
    </location>
</feature>
<dbReference type="RefSeq" id="XP_036541480.1">
    <property type="nucleotide sequence ID" value="XM_036680714.1"/>
</dbReference>
<keyword evidence="1" id="KW-1133">Transmembrane helix</keyword>
<dbReference type="Gene3D" id="1.20.58.340">
    <property type="entry name" value="Magnesium transport protein CorA, transmembrane region"/>
    <property type="match status" value="1"/>
</dbReference>
<dbReference type="OrthoDB" id="3231000at2759"/>
<dbReference type="EMBL" id="JAAOAV010000026">
    <property type="protein sequence ID" value="KAF5610631.1"/>
    <property type="molecule type" value="Genomic_DNA"/>
</dbReference>
<organism evidence="2 3">
    <name type="scientific">Gibberella subglutinans</name>
    <name type="common">Fusarium subglutinans</name>
    <dbReference type="NCBI Taxonomy" id="42677"/>
    <lineage>
        <taxon>Eukaryota</taxon>
        <taxon>Fungi</taxon>
        <taxon>Dikarya</taxon>
        <taxon>Ascomycota</taxon>
        <taxon>Pezizomycotina</taxon>
        <taxon>Sordariomycetes</taxon>
        <taxon>Hypocreomycetidae</taxon>
        <taxon>Hypocreales</taxon>
        <taxon>Nectriaceae</taxon>
        <taxon>Fusarium</taxon>
        <taxon>Fusarium fujikuroi species complex</taxon>
    </lineage>
</organism>
<dbReference type="GeneID" id="59315432"/>
<protein>
    <submittedName>
        <fullName evidence="2">Uncharacterized protein</fullName>
    </submittedName>
</protein>
<evidence type="ECO:0000313" key="2">
    <source>
        <dbReference type="EMBL" id="KAF5610631.1"/>
    </source>
</evidence>
<keyword evidence="1" id="KW-0812">Transmembrane</keyword>
<accession>A0A8H5Q7L8</accession>
<keyword evidence="3" id="KW-1185">Reference proteome</keyword>
<feature type="transmembrane region" description="Helical" evidence="1">
    <location>
        <begin position="184"/>
        <end position="205"/>
    </location>
</feature>
<evidence type="ECO:0000313" key="3">
    <source>
        <dbReference type="Proteomes" id="UP000547976"/>
    </source>
</evidence>
<dbReference type="Proteomes" id="UP000547976">
    <property type="component" value="Unassembled WGS sequence"/>
</dbReference>
<gene>
    <name evidence="2" type="ORF">FSUBG_2892</name>
</gene>
<name>A0A8H5Q7L8_GIBSU</name>